<evidence type="ECO:0000259" key="2">
    <source>
        <dbReference type="Pfam" id="PF22725"/>
    </source>
</evidence>
<feature type="domain" description="Gfo/Idh/MocA-like oxidoreductase N-terminal" evidence="1">
    <location>
        <begin position="2"/>
        <end position="120"/>
    </location>
</feature>
<proteinExistence type="predicted"/>
<gene>
    <name evidence="3" type="primary">afr_1</name>
    <name evidence="3" type="ORF">HDIA_3169</name>
</gene>
<evidence type="ECO:0000259" key="1">
    <source>
        <dbReference type="Pfam" id="PF01408"/>
    </source>
</evidence>
<dbReference type="Proteomes" id="UP000223606">
    <property type="component" value="Chromosome 1"/>
</dbReference>
<dbReference type="KEGG" id="hdi:HDIA_3169"/>
<organism evidence="3 4">
    <name type="scientific">Hartmannibacter diazotrophicus</name>
    <dbReference type="NCBI Taxonomy" id="1482074"/>
    <lineage>
        <taxon>Bacteria</taxon>
        <taxon>Pseudomonadati</taxon>
        <taxon>Pseudomonadota</taxon>
        <taxon>Alphaproteobacteria</taxon>
        <taxon>Hyphomicrobiales</taxon>
        <taxon>Pleomorphomonadaceae</taxon>
        <taxon>Hartmannibacter</taxon>
    </lineage>
</organism>
<dbReference type="SUPFAM" id="SSF51735">
    <property type="entry name" value="NAD(P)-binding Rossmann-fold domains"/>
    <property type="match status" value="1"/>
</dbReference>
<name>A0A2C9D968_9HYPH</name>
<evidence type="ECO:0000313" key="3">
    <source>
        <dbReference type="EMBL" id="SON56710.1"/>
    </source>
</evidence>
<dbReference type="InterPro" id="IPR000683">
    <property type="entry name" value="Gfo/Idh/MocA-like_OxRdtase_N"/>
</dbReference>
<dbReference type="RefSeq" id="WP_099557056.1">
    <property type="nucleotide sequence ID" value="NZ_LT960614.1"/>
</dbReference>
<dbReference type="EMBL" id="LT960614">
    <property type="protein sequence ID" value="SON56710.1"/>
    <property type="molecule type" value="Genomic_DNA"/>
</dbReference>
<accession>A0A2C9D968</accession>
<dbReference type="InterPro" id="IPR055170">
    <property type="entry name" value="GFO_IDH_MocA-like_dom"/>
</dbReference>
<dbReference type="Pfam" id="PF22725">
    <property type="entry name" value="GFO_IDH_MocA_C3"/>
    <property type="match status" value="1"/>
</dbReference>
<reference evidence="4" key="1">
    <citation type="submission" date="2017-09" db="EMBL/GenBank/DDBJ databases">
        <title>Genome sequence of Nannocystis excedens DSM 71.</title>
        <authorList>
            <person name="Blom J."/>
        </authorList>
    </citation>
    <scope>NUCLEOTIDE SEQUENCE [LARGE SCALE GENOMIC DNA]</scope>
    <source>
        <strain evidence="4">type strain: E19</strain>
    </source>
</reference>
<feature type="domain" description="GFO/IDH/MocA-like oxidoreductase" evidence="2">
    <location>
        <begin position="130"/>
        <end position="248"/>
    </location>
</feature>
<dbReference type="InterPro" id="IPR051450">
    <property type="entry name" value="Gfo/Idh/MocA_Oxidoreductases"/>
</dbReference>
<dbReference type="OrthoDB" id="9800846at2"/>
<keyword evidence="3" id="KW-0560">Oxidoreductase</keyword>
<dbReference type="GO" id="GO:0000166">
    <property type="term" value="F:nucleotide binding"/>
    <property type="evidence" value="ECO:0007669"/>
    <property type="project" value="InterPro"/>
</dbReference>
<protein>
    <submittedName>
        <fullName evidence="3">1,5-anhydro-D-fructose reductase</fullName>
        <ecNumber evidence="3">1.1.1.292</ecNumber>
    </submittedName>
</protein>
<dbReference type="Gene3D" id="3.30.360.10">
    <property type="entry name" value="Dihydrodipicolinate Reductase, domain 2"/>
    <property type="match status" value="1"/>
</dbReference>
<dbReference type="Pfam" id="PF01408">
    <property type="entry name" value="GFO_IDH_MocA"/>
    <property type="match status" value="1"/>
</dbReference>
<dbReference type="EC" id="1.1.1.292" evidence="3"/>
<dbReference type="PANTHER" id="PTHR43377">
    <property type="entry name" value="BILIVERDIN REDUCTASE A"/>
    <property type="match status" value="1"/>
</dbReference>
<dbReference type="PANTHER" id="PTHR43377:SF1">
    <property type="entry name" value="BILIVERDIN REDUCTASE A"/>
    <property type="match status" value="1"/>
</dbReference>
<dbReference type="InterPro" id="IPR036291">
    <property type="entry name" value="NAD(P)-bd_dom_sf"/>
</dbReference>
<sequence length="332" mass="35876">MLRAAILGLGWWGKTIVGRMKDSQKLRIVRAVELSTGPHAELAAENGIALGCSYDDVLADPEIDAIILTTPNSLHRAQVEAAARAGKHVFCEKPLALTLEDAEAMIAACREAGVILGVGHERRFELAMIELRWMVANDELGTIMHAEAAFSHDKLVNVPATDWRRSAVESPAAGMTAMGIHLTDAFVNLFGPAESVYAATAHRVLDGENGDVVSVICRHKSGPLTYLNATLATPLYLHFAVFGTRAWVEFRNETHPDTVGNSSLTVRFQDGCTATWTFDWTDTVKANLEAFAEAATGGRPYPIPDEEKLQTIAILEAVVRSAMTGNAVKLDG</sequence>
<dbReference type="Gene3D" id="3.40.50.720">
    <property type="entry name" value="NAD(P)-binding Rossmann-like Domain"/>
    <property type="match status" value="1"/>
</dbReference>
<dbReference type="SUPFAM" id="SSF55347">
    <property type="entry name" value="Glyceraldehyde-3-phosphate dehydrogenase-like, C-terminal domain"/>
    <property type="match status" value="1"/>
</dbReference>
<dbReference type="AlphaFoldDB" id="A0A2C9D968"/>
<dbReference type="GO" id="GO:0033712">
    <property type="term" value="F:1,5-anhydro-D-fructose reductase (1,5-anhydro-D-mannitol-forming) activity"/>
    <property type="evidence" value="ECO:0007669"/>
    <property type="project" value="UniProtKB-EC"/>
</dbReference>
<keyword evidence="4" id="KW-1185">Reference proteome</keyword>
<evidence type="ECO:0000313" key="4">
    <source>
        <dbReference type="Proteomes" id="UP000223606"/>
    </source>
</evidence>